<accession>C8ZC04</accession>
<evidence type="ECO:0000313" key="2">
    <source>
        <dbReference type="Proteomes" id="UP000000286"/>
    </source>
</evidence>
<dbReference type="AlphaFoldDB" id="C8ZC04"/>
<dbReference type="Proteomes" id="UP000000286">
    <property type="component" value="Chromosome XI"/>
</dbReference>
<organism evidence="1 2">
    <name type="scientific">Saccharomyces cerevisiae (strain Lalvin EC1118 / Prise de mousse)</name>
    <name type="common">Baker's yeast</name>
    <dbReference type="NCBI Taxonomy" id="643680"/>
    <lineage>
        <taxon>Eukaryota</taxon>
        <taxon>Fungi</taxon>
        <taxon>Dikarya</taxon>
        <taxon>Ascomycota</taxon>
        <taxon>Saccharomycotina</taxon>
        <taxon>Saccharomycetes</taxon>
        <taxon>Saccharomycetales</taxon>
        <taxon>Saccharomycetaceae</taxon>
        <taxon>Saccharomyces</taxon>
    </lineage>
</organism>
<dbReference type="HOGENOM" id="CLU_1972178_0_0_1"/>
<name>C8ZC04_YEAS8</name>
<dbReference type="EMBL" id="FN393077">
    <property type="protein sequence ID" value="CAY80920.1"/>
    <property type="molecule type" value="Genomic_DNA"/>
</dbReference>
<sequence length="127" mass="14171">MGVLLFLYDPTCQRAYLIVSLVFQCSIYTTIISHNSCPQRFTGIFINQNASSISECNGGAILSAHVTLFRPYDNCVTNITFFDTVGVGCPRNVLSQGLCFLYNTDYSVSNHCRTLGGPFPYYFNTFC</sequence>
<evidence type="ECO:0000313" key="1">
    <source>
        <dbReference type="EMBL" id="CAY80920.1"/>
    </source>
</evidence>
<proteinExistence type="predicted"/>
<reference evidence="1 2" key="1">
    <citation type="journal article" date="2009" name="Proc. Natl. Acad. Sci. U.S.A.">
        <title>Eukaryote-to-eukaryote gene transfer events revealed by the genome sequence of the wine yeast Saccharomyces cerevisiae EC1118.</title>
        <authorList>
            <person name="Novo M."/>
            <person name="Bigey F."/>
            <person name="Beyne E."/>
            <person name="Galeote V."/>
            <person name="Gavory F."/>
            <person name="Mallet S."/>
            <person name="Cambot B."/>
            <person name="Legras J.L."/>
            <person name="Wincker P."/>
            <person name="Casaregola S."/>
            <person name="Dequin S."/>
        </authorList>
    </citation>
    <scope>NUCLEOTIDE SEQUENCE [LARGE SCALE GENOMIC DNA]</scope>
    <source>
        <strain evidence="2">Lalvin EC1118 / Prise de mousse</strain>
    </source>
</reference>
<gene>
    <name evidence="1" type="ORF">EC1118_1K5_0551g</name>
</gene>
<protein>
    <submittedName>
        <fullName evidence="1">EC1118_1K5_0551p</fullName>
    </submittedName>
</protein>